<dbReference type="GO" id="GO:0046933">
    <property type="term" value="F:proton-transporting ATP synthase activity, rotational mechanism"/>
    <property type="evidence" value="ECO:0007669"/>
    <property type="project" value="InterPro"/>
</dbReference>
<accession>A0A6L7AHH6</accession>
<dbReference type="InterPro" id="IPR005294">
    <property type="entry name" value="ATP_synth_F1_asu"/>
</dbReference>
<organism evidence="9 10">
    <name type="scientific">Leuconostoc lactis</name>
    <dbReference type="NCBI Taxonomy" id="1246"/>
    <lineage>
        <taxon>Bacteria</taxon>
        <taxon>Bacillati</taxon>
        <taxon>Bacillota</taxon>
        <taxon>Bacilli</taxon>
        <taxon>Lactobacillales</taxon>
        <taxon>Lactobacillaceae</taxon>
        <taxon>Leuconostoc</taxon>
    </lineage>
</organism>
<reference evidence="9 10" key="1">
    <citation type="submission" date="2019-12" db="EMBL/GenBank/DDBJ databases">
        <title>Complete genome sequence of Leuconostoc lactis strain AVN1 provides insights into metabolic potential.</title>
        <authorList>
            <person name="Besrour N."/>
            <person name="Najjari A."/>
            <person name="Fhoula I."/>
            <person name="Jaballah S."/>
            <person name="Klibi N."/>
            <person name="Ouzari H.I."/>
        </authorList>
    </citation>
    <scope>NUCLEOTIDE SEQUENCE [LARGE SCALE GENOMIC DNA]</scope>
    <source>
        <strain evidence="9 10">AVN1</strain>
    </source>
</reference>
<dbReference type="Pfam" id="PF00213">
    <property type="entry name" value="OSCP"/>
    <property type="match status" value="1"/>
</dbReference>
<evidence type="ECO:0000256" key="6">
    <source>
        <dbReference type="ARBA" id="ARBA00023065"/>
    </source>
</evidence>
<sequence length="123" mass="12948">MERKSALIKQQLEKFDTTLTVEEVGTVTYIGDGVARATGLANVMAGELLEFANGTFGMAQNLESSEVGIITNVFAAKTGAKQVNLTNVVDTTILGGVILKSQSTLIDGSLQTKIAKMKAQLLG</sequence>
<evidence type="ECO:0000256" key="8">
    <source>
        <dbReference type="ARBA" id="ARBA00023310"/>
    </source>
</evidence>
<evidence type="ECO:0000256" key="2">
    <source>
        <dbReference type="ARBA" id="ARBA00008936"/>
    </source>
</evidence>
<comment type="caution">
    <text evidence="9">The sequence shown here is derived from an EMBL/GenBank/DDBJ whole genome shotgun (WGS) entry which is preliminary data.</text>
</comment>
<protein>
    <submittedName>
        <fullName evidence="9">Uncharacterized protein</fullName>
    </submittedName>
</protein>
<dbReference type="CDD" id="cd18116">
    <property type="entry name" value="ATP-synt_F1_alpha_N"/>
    <property type="match status" value="1"/>
</dbReference>
<dbReference type="GO" id="GO:0045259">
    <property type="term" value="C:proton-transporting ATP synthase complex"/>
    <property type="evidence" value="ECO:0007669"/>
    <property type="project" value="InterPro"/>
</dbReference>
<proteinExistence type="inferred from homology"/>
<evidence type="ECO:0000256" key="5">
    <source>
        <dbReference type="ARBA" id="ARBA00022967"/>
    </source>
</evidence>
<keyword evidence="5" id="KW-1278">Translocase</keyword>
<keyword evidence="8" id="KW-0066">ATP synthesis</keyword>
<evidence type="ECO:0000313" key="9">
    <source>
        <dbReference type="EMBL" id="MWN21771.1"/>
    </source>
</evidence>
<evidence type="ECO:0000313" key="10">
    <source>
        <dbReference type="Proteomes" id="UP000478636"/>
    </source>
</evidence>
<keyword evidence="3" id="KW-0813">Transport</keyword>
<gene>
    <name evidence="9" type="ORF">GQS40_12190</name>
</gene>
<keyword evidence="6" id="KW-0406">Ion transport</keyword>
<comment type="similarity">
    <text evidence="2">Belongs to the ATPase alpha/beta chains family.</text>
</comment>
<dbReference type="EMBL" id="WSZI01000019">
    <property type="protein sequence ID" value="MWN21771.1"/>
    <property type="molecule type" value="Genomic_DNA"/>
</dbReference>
<dbReference type="InterPro" id="IPR000711">
    <property type="entry name" value="ATPase_OSCP/dsu"/>
</dbReference>
<name>A0A6L7AHH6_LEULA</name>
<keyword evidence="7" id="KW-0472">Membrane</keyword>
<dbReference type="Proteomes" id="UP000478636">
    <property type="component" value="Unassembled WGS sequence"/>
</dbReference>
<dbReference type="SUPFAM" id="SSF50615">
    <property type="entry name" value="N-terminal domain of alpha and beta subunits of F1 ATP synthase"/>
    <property type="match status" value="1"/>
</dbReference>
<dbReference type="Gene3D" id="2.40.30.20">
    <property type="match status" value="1"/>
</dbReference>
<dbReference type="PANTHER" id="PTHR48082">
    <property type="entry name" value="ATP SYNTHASE SUBUNIT ALPHA, MITOCHONDRIAL"/>
    <property type="match status" value="1"/>
</dbReference>
<dbReference type="InterPro" id="IPR036121">
    <property type="entry name" value="ATPase_F1/V1/A1_a/bsu_N_sf"/>
</dbReference>
<dbReference type="PRINTS" id="PR00125">
    <property type="entry name" value="ATPASEDELTA"/>
</dbReference>
<dbReference type="InterPro" id="IPR023366">
    <property type="entry name" value="ATP_synth_asu-like_sf"/>
</dbReference>
<dbReference type="GO" id="GO:0005524">
    <property type="term" value="F:ATP binding"/>
    <property type="evidence" value="ECO:0007669"/>
    <property type="project" value="UniProtKB-KW"/>
</dbReference>
<evidence type="ECO:0000256" key="7">
    <source>
        <dbReference type="ARBA" id="ARBA00023136"/>
    </source>
</evidence>
<comment type="subcellular location">
    <subcellularLocation>
        <location evidence="1">Membrane</location>
    </subcellularLocation>
</comment>
<evidence type="ECO:0000256" key="3">
    <source>
        <dbReference type="ARBA" id="ARBA00022448"/>
    </source>
</evidence>
<dbReference type="GO" id="GO:0043531">
    <property type="term" value="F:ADP binding"/>
    <property type="evidence" value="ECO:0007669"/>
    <property type="project" value="TreeGrafter"/>
</dbReference>
<evidence type="ECO:0000256" key="1">
    <source>
        <dbReference type="ARBA" id="ARBA00004370"/>
    </source>
</evidence>
<keyword evidence="4" id="KW-0375">Hydrogen ion transport</keyword>
<dbReference type="PANTHER" id="PTHR48082:SF2">
    <property type="entry name" value="ATP SYNTHASE SUBUNIT ALPHA, MITOCHONDRIAL"/>
    <property type="match status" value="1"/>
</dbReference>
<evidence type="ECO:0000256" key="4">
    <source>
        <dbReference type="ARBA" id="ARBA00022781"/>
    </source>
</evidence>
<dbReference type="AlphaFoldDB" id="A0A6L7AHH6"/>